<proteinExistence type="predicted"/>
<dbReference type="InterPro" id="IPR013320">
    <property type="entry name" value="ConA-like_dom_sf"/>
</dbReference>
<dbReference type="AlphaFoldDB" id="A0A376A9K4"/>
<name>A0A376A9K4_9HYPH</name>
<gene>
    <name evidence="1" type="ORF">RHIZ70_182</name>
</gene>
<dbReference type="InterPro" id="IPR009784">
    <property type="entry name" value="DUF1349"/>
</dbReference>
<dbReference type="SUPFAM" id="SSF49899">
    <property type="entry name" value="Concanavalin A-like lectins/glucanases"/>
    <property type="match status" value="1"/>
</dbReference>
<dbReference type="Proteomes" id="UP000254764">
    <property type="component" value="Unassembled WGS sequence"/>
</dbReference>
<evidence type="ECO:0000313" key="1">
    <source>
        <dbReference type="EMBL" id="SSC64474.1"/>
    </source>
</evidence>
<dbReference type="RefSeq" id="WP_181904049.1">
    <property type="nucleotide sequence ID" value="NZ_UEYP01000011.1"/>
</dbReference>
<dbReference type="PIRSF" id="PIRSF022704">
    <property type="entry name" value="UCP022704"/>
    <property type="match status" value="1"/>
</dbReference>
<sequence length="195" mass="22240">MSTTDWNAMTWLNPPASTHVGPDGLHLVTGNETDFWQKTYYGFHHDNGHFLHLPRTGEFTIETRFTGRFEALYDQAGLMVRHDEHHWLKCGIEFTDGLCHLSTVVTVDGRSDWSAFALADFSGALELRLSRLGDAMFVQYRVQPEGLWRMARLAYFPPGLESLEVGVMTCSPQRAGFEVVFHHFRVSDPVSRDIH</sequence>
<dbReference type="EMBL" id="UEYP01000011">
    <property type="protein sequence ID" value="SSC64474.1"/>
    <property type="molecule type" value="Genomic_DNA"/>
</dbReference>
<organism evidence="1 2">
    <name type="scientific">Ciceribacter selenitireducens ATCC BAA-1503</name>
    <dbReference type="NCBI Taxonomy" id="1336235"/>
    <lineage>
        <taxon>Bacteria</taxon>
        <taxon>Pseudomonadati</taxon>
        <taxon>Pseudomonadota</taxon>
        <taxon>Alphaproteobacteria</taxon>
        <taxon>Hyphomicrobiales</taxon>
        <taxon>Rhizobiaceae</taxon>
        <taxon>Ciceribacter</taxon>
    </lineage>
</organism>
<dbReference type="STRING" id="1336235.GCA_000518785_00787"/>
<evidence type="ECO:0008006" key="3">
    <source>
        <dbReference type="Google" id="ProtNLM"/>
    </source>
</evidence>
<dbReference type="InterPro" id="IPR015987">
    <property type="entry name" value="UCP022704"/>
</dbReference>
<accession>A0A376A9K4</accession>
<protein>
    <recommendedName>
        <fullName evidence="3">DUF1349 domain-containing protein</fullName>
    </recommendedName>
</protein>
<keyword evidence="2" id="KW-1185">Reference proteome</keyword>
<dbReference type="PANTHER" id="PTHR35332:SF2">
    <property type="entry name" value="REGULATION OF ENOLASE PROTEIN 1"/>
    <property type="match status" value="1"/>
</dbReference>
<dbReference type="Gene3D" id="2.60.120.200">
    <property type="match status" value="1"/>
</dbReference>
<dbReference type="PANTHER" id="PTHR35332">
    <property type="entry name" value="REGULATION OF ENOLASE PROTEIN 1"/>
    <property type="match status" value="1"/>
</dbReference>
<reference evidence="2" key="1">
    <citation type="submission" date="2018-07" db="EMBL/GenBank/DDBJ databases">
        <authorList>
            <person name="Peiro R."/>
            <person name="Begona"/>
            <person name="Cbmso G."/>
            <person name="Lopez M."/>
            <person name="Gonzalez S."/>
        </authorList>
    </citation>
    <scope>NUCLEOTIDE SEQUENCE [LARGE SCALE GENOMIC DNA]</scope>
</reference>
<evidence type="ECO:0000313" key="2">
    <source>
        <dbReference type="Proteomes" id="UP000254764"/>
    </source>
</evidence>
<dbReference type="Pfam" id="PF07081">
    <property type="entry name" value="DUF1349"/>
    <property type="match status" value="1"/>
</dbReference>